<dbReference type="CDD" id="cd00093">
    <property type="entry name" value="HTH_XRE"/>
    <property type="match status" value="1"/>
</dbReference>
<evidence type="ECO:0000259" key="2">
    <source>
        <dbReference type="PROSITE" id="PS50943"/>
    </source>
</evidence>
<dbReference type="SMART" id="SM00530">
    <property type="entry name" value="HTH_XRE"/>
    <property type="match status" value="1"/>
</dbReference>
<reference evidence="3" key="1">
    <citation type="submission" date="2013-07" db="EMBL/GenBank/DDBJ databases">
        <title>Sub-species coevolution in mutualistic symbiosis.</title>
        <authorList>
            <person name="Murfin K."/>
            <person name="Klassen J."/>
            <person name="Lee M."/>
            <person name="Forst S."/>
            <person name="Stock P."/>
            <person name="Goodrich-Blair H."/>
        </authorList>
    </citation>
    <scope>NUCLEOTIDE SEQUENCE [LARGE SCALE GENOMIC DNA]</scope>
    <source>
        <strain evidence="3">Kraussei Becker Underwood</strain>
    </source>
</reference>
<dbReference type="EMBL" id="CBSZ010000016">
    <property type="protein sequence ID" value="CDH22395.1"/>
    <property type="molecule type" value="Genomic_DNA"/>
</dbReference>
<dbReference type="Proteomes" id="UP000028493">
    <property type="component" value="Unassembled WGS sequence"/>
</dbReference>
<dbReference type="RefSeq" id="WP_038194363.1">
    <property type="nucleotide sequence ID" value="NZ_CAWLXS010000110.1"/>
</dbReference>
<evidence type="ECO:0000256" key="1">
    <source>
        <dbReference type="ARBA" id="ARBA00023125"/>
    </source>
</evidence>
<dbReference type="PANTHER" id="PTHR46558:SF11">
    <property type="entry name" value="HTH-TYPE TRANSCRIPTIONAL REGULATOR XRE"/>
    <property type="match status" value="1"/>
</dbReference>
<dbReference type="InterPro" id="IPR001387">
    <property type="entry name" value="Cro/C1-type_HTH"/>
</dbReference>
<dbReference type="PANTHER" id="PTHR46558">
    <property type="entry name" value="TRACRIPTIONAL REGULATORY PROTEIN-RELATED-RELATED"/>
    <property type="match status" value="1"/>
</dbReference>
<gene>
    <name evidence="3" type="ORF">XBKB1_1120020</name>
</gene>
<dbReference type="GO" id="GO:0003677">
    <property type="term" value="F:DNA binding"/>
    <property type="evidence" value="ECO:0007669"/>
    <property type="project" value="UniProtKB-KW"/>
</dbReference>
<dbReference type="Pfam" id="PF01381">
    <property type="entry name" value="HTH_3"/>
    <property type="match status" value="1"/>
</dbReference>
<evidence type="ECO:0000313" key="3">
    <source>
        <dbReference type="EMBL" id="CDH22395.1"/>
    </source>
</evidence>
<dbReference type="HOGENOM" id="CLU_066192_4_7_6"/>
<comment type="caution">
    <text evidence="3">The sequence shown here is derived from an EMBL/GenBank/DDBJ whole genome shotgun (WGS) entry which is preliminary data.</text>
</comment>
<dbReference type="PROSITE" id="PS50943">
    <property type="entry name" value="HTH_CROC1"/>
    <property type="match status" value="1"/>
</dbReference>
<proteinExistence type="predicted"/>
<dbReference type="SUPFAM" id="SSF47413">
    <property type="entry name" value="lambda repressor-like DNA-binding domains"/>
    <property type="match status" value="1"/>
</dbReference>
<dbReference type="AlphaFoldDB" id="A0A077PDB2"/>
<name>A0A077PDB2_XENBV</name>
<organism evidence="3">
    <name type="scientific">Xenorhabdus bovienii str. kraussei Becker Underwood</name>
    <dbReference type="NCBI Taxonomy" id="1398204"/>
    <lineage>
        <taxon>Bacteria</taxon>
        <taxon>Pseudomonadati</taxon>
        <taxon>Pseudomonadota</taxon>
        <taxon>Gammaproteobacteria</taxon>
        <taxon>Enterobacterales</taxon>
        <taxon>Morganellaceae</taxon>
        <taxon>Xenorhabdus</taxon>
    </lineage>
</organism>
<protein>
    <submittedName>
        <fullName evidence="3">Putative transcriptional regulatory protein</fullName>
    </submittedName>
</protein>
<keyword evidence="1" id="KW-0238">DNA-binding</keyword>
<dbReference type="InterPro" id="IPR010982">
    <property type="entry name" value="Lambda_DNA-bd_dom_sf"/>
</dbReference>
<accession>A0A077PDB2</accession>
<sequence length="136" mass="15713">MQTEFLIMQNAELRKEFGVRLKALRKQKGWPQKELEGKVEIRFQQLNKYESGLNIPPAEMMVKLADVLGVTVDYLLTGHPVEDSPLANSRLFRRFQVLERLAQEDQETVIKIIDAMIAKQRMESALLPVDEPEGYK</sequence>
<dbReference type="Gene3D" id="1.10.260.40">
    <property type="entry name" value="lambda repressor-like DNA-binding domains"/>
    <property type="match status" value="1"/>
</dbReference>
<feature type="domain" description="HTH cro/C1-type" evidence="2">
    <location>
        <begin position="21"/>
        <end position="75"/>
    </location>
</feature>